<keyword evidence="3" id="KW-1185">Reference proteome</keyword>
<dbReference type="PANTHER" id="PTHR36444">
    <property type="entry name" value="TRANSCRIPTIONAL REGULATOR PROTEIN YOBU-RELATED"/>
    <property type="match status" value="1"/>
</dbReference>
<evidence type="ECO:0000313" key="3">
    <source>
        <dbReference type="Proteomes" id="UP000295689"/>
    </source>
</evidence>
<dbReference type="PANTHER" id="PTHR36444:SF2">
    <property type="entry name" value="TRANSCRIPTIONAL REGULATOR PROTEIN YOBU-RELATED"/>
    <property type="match status" value="1"/>
</dbReference>
<feature type="domain" description="AraC effector-binding" evidence="1">
    <location>
        <begin position="1"/>
        <end position="159"/>
    </location>
</feature>
<gene>
    <name evidence="2" type="ORF">EV146_104324</name>
</gene>
<proteinExistence type="predicted"/>
<dbReference type="Pfam" id="PF06445">
    <property type="entry name" value="GyrI-like"/>
    <property type="match status" value="1"/>
</dbReference>
<protein>
    <submittedName>
        <fullName evidence="2">Putative transcriptional regulator YdeE</fullName>
    </submittedName>
</protein>
<evidence type="ECO:0000313" key="2">
    <source>
        <dbReference type="EMBL" id="TCN26214.1"/>
    </source>
</evidence>
<dbReference type="SUPFAM" id="SSF55136">
    <property type="entry name" value="Probable bacterial effector-binding domain"/>
    <property type="match status" value="1"/>
</dbReference>
<dbReference type="EMBL" id="SLVV01000004">
    <property type="protein sequence ID" value="TCN26214.1"/>
    <property type="molecule type" value="Genomic_DNA"/>
</dbReference>
<dbReference type="InterPro" id="IPR010499">
    <property type="entry name" value="AraC_E-bd"/>
</dbReference>
<evidence type="ECO:0000259" key="1">
    <source>
        <dbReference type="SMART" id="SM00871"/>
    </source>
</evidence>
<dbReference type="RefSeq" id="WP_132004531.1">
    <property type="nucleotide sequence ID" value="NZ_JABUHM010000015.1"/>
</dbReference>
<sequence length="162" mass="18460">MEIKIVERNSTRIIGMKIETLLRDTREQRIIPKLQQSFNERLAEVHGTVGLPATYGIFIDPPNYNPDLDPFTWIAGVEVEADAKPPAGMVSYQLPRGTYASLAYHGNIDQAGVAYDQLFHWINESEYVQAGTFGFELYTEVHTPCERECSEFLLHFPVRPRS</sequence>
<comment type="caution">
    <text evidence="2">The sequence shown here is derived from an EMBL/GenBank/DDBJ whole genome shotgun (WGS) entry which is preliminary data.</text>
</comment>
<accession>A0A4R2BJR2</accession>
<dbReference type="InterPro" id="IPR029442">
    <property type="entry name" value="GyrI-like"/>
</dbReference>
<dbReference type="Proteomes" id="UP000295689">
    <property type="component" value="Unassembled WGS sequence"/>
</dbReference>
<dbReference type="AlphaFoldDB" id="A0A4R2BJR2"/>
<dbReference type="Gene3D" id="3.20.80.10">
    <property type="entry name" value="Regulatory factor, effector binding domain"/>
    <property type="match status" value="1"/>
</dbReference>
<organism evidence="2 3">
    <name type="scientific">Mesobacillus foraminis</name>
    <dbReference type="NCBI Taxonomy" id="279826"/>
    <lineage>
        <taxon>Bacteria</taxon>
        <taxon>Bacillati</taxon>
        <taxon>Bacillota</taxon>
        <taxon>Bacilli</taxon>
        <taxon>Bacillales</taxon>
        <taxon>Bacillaceae</taxon>
        <taxon>Mesobacillus</taxon>
    </lineage>
</organism>
<dbReference type="SMART" id="SM00871">
    <property type="entry name" value="AraC_E_bind"/>
    <property type="match status" value="1"/>
</dbReference>
<reference evidence="2 3" key="1">
    <citation type="journal article" date="2015" name="Stand. Genomic Sci.">
        <title>Genomic Encyclopedia of Bacterial and Archaeal Type Strains, Phase III: the genomes of soil and plant-associated and newly described type strains.</title>
        <authorList>
            <person name="Whitman W.B."/>
            <person name="Woyke T."/>
            <person name="Klenk H.P."/>
            <person name="Zhou Y."/>
            <person name="Lilburn T.G."/>
            <person name="Beck B.J."/>
            <person name="De Vos P."/>
            <person name="Vandamme P."/>
            <person name="Eisen J.A."/>
            <person name="Garrity G."/>
            <person name="Hugenholtz P."/>
            <person name="Kyrpides N.C."/>
        </authorList>
    </citation>
    <scope>NUCLEOTIDE SEQUENCE [LARGE SCALE GENOMIC DNA]</scope>
    <source>
        <strain evidence="2 3">CV53</strain>
    </source>
</reference>
<name>A0A4R2BJR2_9BACI</name>
<dbReference type="InterPro" id="IPR053182">
    <property type="entry name" value="YobU-like_regulator"/>
</dbReference>
<dbReference type="InterPro" id="IPR011256">
    <property type="entry name" value="Reg_factor_effector_dom_sf"/>
</dbReference>